<evidence type="ECO:0000313" key="2">
    <source>
        <dbReference type="EMBL" id="AFK04002.1"/>
    </source>
</evidence>
<dbReference type="InterPro" id="IPR038765">
    <property type="entry name" value="Papain-like_cys_pep_sf"/>
</dbReference>
<dbReference type="Gene3D" id="3.10.620.30">
    <property type="match status" value="1"/>
</dbReference>
<evidence type="ECO:0000313" key="3">
    <source>
        <dbReference type="Proteomes" id="UP000002875"/>
    </source>
</evidence>
<dbReference type="Pfam" id="PF01841">
    <property type="entry name" value="Transglut_core"/>
    <property type="match status" value="1"/>
</dbReference>
<proteinExistence type="predicted"/>
<dbReference type="EMBL" id="CP002961">
    <property type="protein sequence ID" value="AFK04002.1"/>
    <property type="molecule type" value="Genomic_DNA"/>
</dbReference>
<keyword evidence="3" id="KW-1185">Reference proteome</keyword>
<feature type="domain" description="Transglutaminase-like" evidence="1">
    <location>
        <begin position="172"/>
        <end position="235"/>
    </location>
</feature>
<dbReference type="InterPro" id="IPR013589">
    <property type="entry name" value="Bac_transglu_N"/>
</dbReference>
<protein>
    <submittedName>
        <fullName evidence="2">Transglutaminase domain-containing protein</fullName>
    </submittedName>
</protein>
<organism evidence="2 3">
    <name type="scientific">Emticicia oligotrophica (strain DSM 17448 / CIP 109782 / MTCC 6937 / GPTSA100-15)</name>
    <dbReference type="NCBI Taxonomy" id="929562"/>
    <lineage>
        <taxon>Bacteria</taxon>
        <taxon>Pseudomonadati</taxon>
        <taxon>Bacteroidota</taxon>
        <taxon>Cytophagia</taxon>
        <taxon>Cytophagales</taxon>
        <taxon>Leadbetterellaceae</taxon>
        <taxon>Emticicia</taxon>
    </lineage>
</organism>
<dbReference type="SMART" id="SM00460">
    <property type="entry name" value="TGc"/>
    <property type="match status" value="1"/>
</dbReference>
<sequence length="281" mass="32161">MILRVEHTLHYSYTAAVLLTPHLVYMSPRISINQQLLAYSLEILPTPSLYFHNLDAEGNTQSMAFFNQNTESLSFKLNFQINSEPYNPFQFIYFPFEAEKIPFKYSATELNLLQAYFKQEGVTTLIHQFSRQIASEAYWETTSFLMMLARYIQENFNYEIREQGEANPPEKTLISRKGSCRDYAVLMIATCRAIGLAARFVSGYCFGNELQAHELHAWVEVYLPGAGWRGFDPTEGKMVDGYYIALAASADAELINPVKGSFRGNALSKLNTYVNIYEEFT</sequence>
<evidence type="ECO:0000259" key="1">
    <source>
        <dbReference type="SMART" id="SM00460"/>
    </source>
</evidence>
<dbReference type="Pfam" id="PF08379">
    <property type="entry name" value="Bact_transglu_N"/>
    <property type="match status" value="1"/>
</dbReference>
<dbReference type="PANTHER" id="PTHR33490">
    <property type="entry name" value="BLR5614 PROTEIN-RELATED"/>
    <property type="match status" value="1"/>
</dbReference>
<dbReference type="SUPFAM" id="SSF54001">
    <property type="entry name" value="Cysteine proteinases"/>
    <property type="match status" value="1"/>
</dbReference>
<dbReference type="RefSeq" id="WP_015029698.1">
    <property type="nucleotide sequence ID" value="NC_018748.1"/>
</dbReference>
<dbReference type="PANTHER" id="PTHR33490:SF1">
    <property type="entry name" value="SLL1233 PROTEIN"/>
    <property type="match status" value="1"/>
</dbReference>
<name>A0ABM5N3E7_EMTOG</name>
<accession>A0ABM5N3E7</accession>
<dbReference type="Proteomes" id="UP000002875">
    <property type="component" value="Chromosome"/>
</dbReference>
<reference evidence="2 3" key="1">
    <citation type="submission" date="2011-07" db="EMBL/GenBank/DDBJ databases">
        <title>The complete genome of chromosome of Emticicia oligotrophica DSM 17448.</title>
        <authorList>
            <consortium name="US DOE Joint Genome Institute (JGI-PGF)"/>
            <person name="Lucas S."/>
            <person name="Han J."/>
            <person name="Lapidus A."/>
            <person name="Bruce D."/>
            <person name="Goodwin L."/>
            <person name="Pitluck S."/>
            <person name="Peters L."/>
            <person name="Kyrpides N."/>
            <person name="Mavromatis K."/>
            <person name="Ivanova N."/>
            <person name="Ovchinnikova G."/>
            <person name="Teshima H."/>
            <person name="Detter J.C."/>
            <person name="Tapia R."/>
            <person name="Han C."/>
            <person name="Land M."/>
            <person name="Hauser L."/>
            <person name="Markowitz V."/>
            <person name="Cheng J.-F."/>
            <person name="Hugenholtz P."/>
            <person name="Woyke T."/>
            <person name="Wu D."/>
            <person name="Tindall B."/>
            <person name="Pomrenke H."/>
            <person name="Brambilla E."/>
            <person name="Klenk H.-P."/>
            <person name="Eisen J.A."/>
        </authorList>
    </citation>
    <scope>NUCLEOTIDE SEQUENCE [LARGE SCALE GENOMIC DNA]</scope>
    <source>
        <strain evidence="2 3">DSM 17448</strain>
    </source>
</reference>
<gene>
    <name evidence="2" type="ordered locus">Emtol_2869</name>
</gene>
<dbReference type="InterPro" id="IPR002931">
    <property type="entry name" value="Transglutaminase-like"/>
</dbReference>